<dbReference type="InterPro" id="IPR001627">
    <property type="entry name" value="Semap_dom"/>
</dbReference>
<dbReference type="SUPFAM" id="SSF103575">
    <property type="entry name" value="Plexin repeat"/>
    <property type="match status" value="2"/>
</dbReference>
<dbReference type="Proteomes" id="UP000265140">
    <property type="component" value="Chromosome 12"/>
</dbReference>
<keyword evidence="7" id="KW-0677">Repeat</keyword>
<dbReference type="FunFam" id="3.30.1680.10:FF:000032">
    <property type="entry name" value="Plexin A2"/>
    <property type="match status" value="1"/>
</dbReference>
<keyword evidence="11" id="KW-1015">Disulfide bond</keyword>
<dbReference type="GO" id="GO:0001763">
    <property type="term" value="P:morphogenesis of a branching structure"/>
    <property type="evidence" value="ECO:0007669"/>
    <property type="project" value="UniProtKB-ARBA"/>
</dbReference>
<dbReference type="SMART" id="SM00630">
    <property type="entry name" value="Sema"/>
    <property type="match status" value="1"/>
</dbReference>
<keyword evidence="4" id="KW-0597">Phosphoprotein</keyword>
<comment type="subcellular location">
    <subcellularLocation>
        <location evidence="1">Cell membrane</location>
        <topology evidence="1">Single-pass type I membrane protein</topology>
    </subcellularLocation>
</comment>
<name>A0A6Q2YFH7_ESOLU</name>
<dbReference type="InterPro" id="IPR002165">
    <property type="entry name" value="Plexin_repeat"/>
</dbReference>
<dbReference type="SUPFAM" id="SSF48350">
    <property type="entry name" value="GTPase activation domain, GAP"/>
    <property type="match status" value="1"/>
</dbReference>
<dbReference type="Gene3D" id="3.10.20.90">
    <property type="entry name" value="Phosphatidylinositol 3-kinase Catalytic Subunit, Chain A, domain 1"/>
    <property type="match status" value="1"/>
</dbReference>
<dbReference type="Gene3D" id="2.60.40.10">
    <property type="entry name" value="Immunoglobulins"/>
    <property type="match status" value="5"/>
</dbReference>
<reference evidence="21" key="3">
    <citation type="submission" date="2025-08" db="UniProtKB">
        <authorList>
            <consortium name="Ensembl"/>
        </authorList>
    </citation>
    <scope>IDENTIFICATION</scope>
</reference>
<gene>
    <name evidence="21" type="primary">PLXNA2</name>
</gene>
<evidence type="ECO:0000256" key="12">
    <source>
        <dbReference type="ARBA" id="ARBA00023170"/>
    </source>
</evidence>
<feature type="signal peptide" evidence="19">
    <location>
        <begin position="1"/>
        <end position="44"/>
    </location>
</feature>
<dbReference type="FunFam" id="2.60.40.10:FF:000695">
    <property type="entry name" value="Plexin A2"/>
    <property type="match status" value="1"/>
</dbReference>
<evidence type="ECO:0000256" key="3">
    <source>
        <dbReference type="ARBA" id="ARBA00022475"/>
    </source>
</evidence>
<comment type="caution">
    <text evidence="16">Lacks conserved residue(s) required for the propagation of feature annotation.</text>
</comment>
<dbReference type="GO" id="GO:0007411">
    <property type="term" value="P:axon guidance"/>
    <property type="evidence" value="ECO:0007669"/>
    <property type="project" value="UniProtKB-ARBA"/>
</dbReference>
<dbReference type="Pfam" id="PF01403">
    <property type="entry name" value="Sema"/>
    <property type="match status" value="1"/>
</dbReference>
<dbReference type="GeneTree" id="ENSGT01050000244850"/>
<dbReference type="Pfam" id="PF01833">
    <property type="entry name" value="TIG"/>
    <property type="match status" value="4"/>
</dbReference>
<dbReference type="CDD" id="cd01180">
    <property type="entry name" value="IPT_plexin_repeat1"/>
    <property type="match status" value="1"/>
</dbReference>
<dbReference type="CDD" id="cd01181">
    <property type="entry name" value="IPT_plexin_repeat3"/>
    <property type="match status" value="1"/>
</dbReference>
<evidence type="ECO:0000256" key="6">
    <source>
        <dbReference type="ARBA" id="ARBA00022729"/>
    </source>
</evidence>
<protein>
    <recommendedName>
        <fullName evidence="15">Plexin-A2</fullName>
    </recommendedName>
</protein>
<comment type="function">
    <text evidence="14">Coreceptor for SEMA3A and SEMA6A. Necessary for signaling by SEMA6A and class 3 semaphorins and subsequent remodeling of the cytoskeleton. Plays a role in axon guidance, invasive growth and cell migration. Class 3 semaphorins bind to a complex composed of a neuropilin and a plexin. The plexin modulates the affinity of the complex for specific semaphorins, and its cytoplasmic domain is required for the activation of down-stream signaling events in the cytoplasm.</text>
</comment>
<keyword evidence="10 18" id="KW-0472">Membrane</keyword>
<keyword evidence="9 17" id="KW-0175">Coiled coil</keyword>
<evidence type="ECO:0000256" key="15">
    <source>
        <dbReference type="ARBA" id="ARBA00070716"/>
    </source>
</evidence>
<dbReference type="Gene3D" id="1.10.506.10">
    <property type="entry name" value="GTPase Activation - p120gap, domain 1"/>
    <property type="match status" value="1"/>
</dbReference>
<dbReference type="FunFam" id="2.130.10.10:FF:000006">
    <property type="entry name" value="Plexin A2"/>
    <property type="match status" value="1"/>
</dbReference>
<proteinExistence type="inferred from homology"/>
<dbReference type="CDD" id="cd01179">
    <property type="entry name" value="IPT_plexin_repeat2"/>
    <property type="match status" value="1"/>
</dbReference>
<dbReference type="GO" id="GO:0002116">
    <property type="term" value="C:semaphorin receptor complex"/>
    <property type="evidence" value="ECO:0007669"/>
    <property type="project" value="TreeGrafter"/>
</dbReference>
<dbReference type="GO" id="GO:0035295">
    <property type="term" value="P:tube development"/>
    <property type="evidence" value="ECO:0007669"/>
    <property type="project" value="UniProtKB-ARBA"/>
</dbReference>
<dbReference type="Gene3D" id="3.30.1680.10">
    <property type="entry name" value="ligand-binding face of the semaphorins, domain 2"/>
    <property type="match status" value="1"/>
</dbReference>
<dbReference type="Ensembl" id="ENSELUT00000066508.2">
    <property type="protein sequence ID" value="ENSELUP00000064222.2"/>
    <property type="gene ID" value="ENSELUG00000004058.3"/>
</dbReference>
<keyword evidence="8 18" id="KW-1133">Transmembrane helix</keyword>
<dbReference type="GO" id="GO:0030334">
    <property type="term" value="P:regulation of cell migration"/>
    <property type="evidence" value="ECO:0007669"/>
    <property type="project" value="TreeGrafter"/>
</dbReference>
<keyword evidence="3" id="KW-1003">Cell membrane</keyword>
<dbReference type="Pfam" id="PF01437">
    <property type="entry name" value="PSI"/>
    <property type="match status" value="2"/>
</dbReference>
<evidence type="ECO:0000256" key="16">
    <source>
        <dbReference type="PROSITE-ProRule" id="PRU00352"/>
    </source>
</evidence>
<keyword evidence="13" id="KW-0325">Glycoprotein</keyword>
<comment type="similarity">
    <text evidence="2">Belongs to the plexin family.</text>
</comment>
<dbReference type="InterPro" id="IPR008936">
    <property type="entry name" value="Rho_GTPase_activation_prot"/>
</dbReference>
<evidence type="ECO:0000256" key="7">
    <source>
        <dbReference type="ARBA" id="ARBA00022737"/>
    </source>
</evidence>
<dbReference type="GO" id="GO:0017154">
    <property type="term" value="F:semaphorin receptor activity"/>
    <property type="evidence" value="ECO:0007669"/>
    <property type="project" value="InterPro"/>
</dbReference>
<dbReference type="FunFam" id="1.10.506.10:FF:000005">
    <property type="entry name" value="Plexin A1"/>
    <property type="match status" value="1"/>
</dbReference>
<dbReference type="Bgee" id="ENSELUG00000004058">
    <property type="expression patterns" value="Expressed in embryo and 11 other cell types or tissues"/>
</dbReference>
<dbReference type="SMART" id="SM00429">
    <property type="entry name" value="IPT"/>
    <property type="match status" value="4"/>
</dbReference>
<keyword evidence="6 19" id="KW-0732">Signal</keyword>
<dbReference type="FunFam" id="2.60.40.10:FF:000071">
    <property type="entry name" value="Plexin A2"/>
    <property type="match status" value="1"/>
</dbReference>
<evidence type="ECO:0000256" key="11">
    <source>
        <dbReference type="ARBA" id="ARBA00023157"/>
    </source>
</evidence>
<evidence type="ECO:0000256" key="9">
    <source>
        <dbReference type="ARBA" id="ARBA00023054"/>
    </source>
</evidence>
<dbReference type="InterPro" id="IPR013783">
    <property type="entry name" value="Ig-like_fold"/>
</dbReference>
<evidence type="ECO:0000256" key="8">
    <source>
        <dbReference type="ARBA" id="ARBA00022989"/>
    </source>
</evidence>
<dbReference type="InterPro" id="IPR041019">
    <property type="entry name" value="TIG1_plexin"/>
</dbReference>
<dbReference type="FunFam" id="2.60.40.10:FF:000339">
    <property type="entry name" value="Plexin A2"/>
    <property type="match status" value="1"/>
</dbReference>
<reference evidence="21" key="2">
    <citation type="submission" date="2020-02" db="EMBL/GenBank/DDBJ databases">
        <title>Esox lucius (northern pike) genome, fEsoLuc1, primary haplotype.</title>
        <authorList>
            <person name="Myers G."/>
            <person name="Karagic N."/>
            <person name="Meyer A."/>
            <person name="Pippel M."/>
            <person name="Reichard M."/>
            <person name="Winkler S."/>
            <person name="Tracey A."/>
            <person name="Sims Y."/>
            <person name="Howe K."/>
            <person name="Rhie A."/>
            <person name="Formenti G."/>
            <person name="Durbin R."/>
            <person name="Fedrigo O."/>
            <person name="Jarvis E.D."/>
        </authorList>
    </citation>
    <scope>NUCLEOTIDE SEQUENCE [LARGE SCALE GENOMIC DNA]</scope>
</reference>
<evidence type="ECO:0000256" key="4">
    <source>
        <dbReference type="ARBA" id="ARBA00022553"/>
    </source>
</evidence>
<dbReference type="PROSITE" id="PS51004">
    <property type="entry name" value="SEMA"/>
    <property type="match status" value="1"/>
</dbReference>
<evidence type="ECO:0000256" key="10">
    <source>
        <dbReference type="ARBA" id="ARBA00023136"/>
    </source>
</evidence>
<dbReference type="FunFam" id="2.60.40.10:FF:000123">
    <property type="entry name" value="Plexin A1"/>
    <property type="match status" value="1"/>
</dbReference>
<dbReference type="PANTHER" id="PTHR22625">
    <property type="entry name" value="PLEXIN"/>
    <property type="match status" value="1"/>
</dbReference>
<dbReference type="Pfam" id="PF08337">
    <property type="entry name" value="Plexin_cytopl"/>
    <property type="match status" value="1"/>
</dbReference>
<sequence length="1896" mass="210658">MEGRRSWRVTRYSGRTSPAGPCRGAVPAMLALWLLAVATTVCQSQTTFSSLHPERREWAFNHLTVHQKTGALYIGAVNRIYKVSANLTLLVSHNTGPADDNKACYPPLIVQPCTEPLTSTNNVNKLLLIDYSQNRLLACGSLYQGVCKLLRLDDLFILVEPSHKKEHYLSSVNQTGTMYGVIVPSQGQDGTLFIGTAVDGKQDYFPTISSRKLPRDPESSAMLDYELHTDFVSSLIKIPSDTLALVSHFDIYYVYGFASGSFVYFLTVQPETPENSMSSGGSSNDLFYTSRIVRLCKDDHKFHSYVSLPVGCVRNGVEYRLLQAAYLSKPGRVLAASLNISATDDVLFTVFSKGQKQYHRPPDDSALCVFTIKDINARIKERLQSCYQGEGNLELNWLLGKDVQCTKAPVPIDDSFCGLDINQPLGGSQLVTGHTLYTETRDRMTSVTSYVYNGYCVAFVGTRSGRLKKIRVDGPPNGGAQYEMVQVIKDGSPILRDMAFSLDRNYLYVMSERQVTQVPIESCDQYGTCGECLSSGDPHCGWCVLHNMCSQRDRCEGAEEPYRFAAALFQCVKATVFPNSIAVSEPSVPLLVNVSDVPDLSAGITCSFGNLTEVDGQVSGNQILCVSPAAKDVPLIPADQDWSGVELRLNSKETGQMIISTEVKFYNCSVHQLCLSCVNSAFRCHWCKYRNLCTHDPSSCSFQEGRVNASEDCPQLVRSEEILIPAGEVKPITLKARNLPQPQSGQRGYECVLHIQGVTHRVTALRFNSSSVQCQNSSYLYDGMKISELPVDFSVVWNGNFIIDNPDNIQVHLYKCAAQRDSCGMCLKAQRKFQCGWCSGEGRCTLRHHCPPINPYTTRWLDLSSNNVKCTNPRITEVTPVAGPPEGGTRVTIHGMNLGLAFSDMENNVEVAGVKCSPIEEGYIIAEQIVCEMDAAPADSRDGPVQLCVGECRPELKTRSSQLYSFMPSVQALSPSRGPESGGTKVTIMGQNLGAGSSVTVLFGNQTCEFYGRTMTEIVCYSAPSLTGVGSVQISVGVDRAQVKESLSFDYIEDPTVQRIEPEWSIASGHTPLMVTGTNLDVVQEPRIRVKYGGRESVNVCKVLNSTSMMCLAPSLTAEYRPGLDTVKHADEFGFVFNNVQALLVYNNTNFLYYPNPYFEPLSTNGVMEQKPGSPIILKGRNLVPVPSAGVKLNYTVLIGETPCSVTVSETQLLCEPPNLTGQYKIMVQVGGLHVSPGVVNILSDSLLTLPAIVSIAAGGGLLLIIVILVLIAYKRKSRENDLTLKRLQMQMDNLESRVALECKEAFAELQTDINELTSDLDRAGIPHLDYRTYAMRVLFPGIEDHPVLRELEVSGNGQLNTEKALKLFAQLINNKVFLLTFIRTLELQRSFSMRDRGNVASLIMTALQGKLEYATDVLKHLLSDLIEKNLESKNHPKLLLRRTESVAEKMLTNWFAFLLHKFLKECAGEPLFMLYCAIKQQMEKGPIDAITGEARYSLSEDKLIRQQIEYKTLILNCVNPDNENSPEIAVKVLNCDTITQVKEKILDACYKNMPYSQRPRAVDMDLGKTDRDTLLHTHTDSHIYSTVAWNLTGCVVFCLAQVSDRCVVALVPKQTSSYNIPPSASISRTSISRYDSSFRYTGSPDSLRSRAPMITPDLESGVKVWHLVKNHEHGDQKEGDRGSKMVSEIYLTRLLATKGTLQKFVDDLFETLFSTVHRGSALPLAIKYMFDFLDEQADKHGIHDQDVRHTWKSNCLPLRFWVNVIKNPQFVFDIHKSSITDACLSVVAQTFMDSCSTSEHRLGKDSPSNKLLYAKDIPNYKSWVERYYADINRLPAISDQDMNAYLAEQARLHSTEFNMLSALNEIYSYVSKYSEEVGPDTQTHTHAQTACLHMF</sequence>
<keyword evidence="12" id="KW-0675">Receptor</keyword>
<dbReference type="InterPro" id="IPR015943">
    <property type="entry name" value="WD40/YVTN_repeat-like_dom_sf"/>
</dbReference>
<accession>A0A6Q2YFH7</accession>
<reference evidence="22" key="1">
    <citation type="journal article" date="2014" name="PLoS ONE">
        <title>The genome and linkage map of the northern pike (Esox lucius): conserved synteny revealed between the salmonid sister group and the Neoteleostei.</title>
        <authorList>
            <person name="Rondeau E.B."/>
            <person name="Minkley D.R."/>
            <person name="Leong J.S."/>
            <person name="Messmer A.M."/>
            <person name="Jantzen J.R."/>
            <person name="von Schalburg K.R."/>
            <person name="Lemon C."/>
            <person name="Bird N.H."/>
            <person name="Koop B.F."/>
        </authorList>
    </citation>
    <scope>NUCLEOTIDE SEQUENCE</scope>
</reference>
<evidence type="ECO:0000256" key="17">
    <source>
        <dbReference type="SAM" id="Coils"/>
    </source>
</evidence>
<dbReference type="CDD" id="cd00603">
    <property type="entry name" value="IPT_PCSR"/>
    <property type="match status" value="1"/>
</dbReference>
<dbReference type="InterPro" id="IPR014756">
    <property type="entry name" value="Ig_E-set"/>
</dbReference>
<dbReference type="SUPFAM" id="SSF81296">
    <property type="entry name" value="E set domains"/>
    <property type="match status" value="4"/>
</dbReference>
<evidence type="ECO:0000256" key="5">
    <source>
        <dbReference type="ARBA" id="ARBA00022692"/>
    </source>
</evidence>
<dbReference type="Pfam" id="PF20170">
    <property type="entry name" value="Plexin_RBD"/>
    <property type="match status" value="1"/>
</dbReference>
<reference evidence="21" key="4">
    <citation type="submission" date="2025-09" db="UniProtKB">
        <authorList>
            <consortium name="Ensembl"/>
        </authorList>
    </citation>
    <scope>IDENTIFICATION</scope>
</reference>
<dbReference type="InterPro" id="IPR046800">
    <property type="entry name" value="Plexin_RBD"/>
</dbReference>
<evidence type="ECO:0000256" key="18">
    <source>
        <dbReference type="SAM" id="Phobius"/>
    </source>
</evidence>
<feature type="domain" description="Sema" evidence="20">
    <location>
        <begin position="34"/>
        <end position="520"/>
    </location>
</feature>
<dbReference type="Pfam" id="PF24479">
    <property type="entry name" value="PSI_PlexinA-B"/>
    <property type="match status" value="1"/>
</dbReference>
<feature type="transmembrane region" description="Helical" evidence="18">
    <location>
        <begin position="1252"/>
        <end position="1274"/>
    </location>
</feature>
<keyword evidence="5 18" id="KW-0812">Transmembrane</keyword>
<feature type="coiled-coil region" evidence="17">
    <location>
        <begin position="1278"/>
        <end position="1305"/>
    </location>
</feature>
<evidence type="ECO:0000313" key="22">
    <source>
        <dbReference type="Proteomes" id="UP000265140"/>
    </source>
</evidence>
<evidence type="ECO:0000256" key="19">
    <source>
        <dbReference type="SAM" id="SignalP"/>
    </source>
</evidence>
<dbReference type="FunFam" id="1.10.506.10:FF:000006">
    <property type="entry name" value="Plexin A1"/>
    <property type="match status" value="1"/>
</dbReference>
<evidence type="ECO:0000256" key="13">
    <source>
        <dbReference type="ARBA" id="ARBA00023180"/>
    </source>
</evidence>
<dbReference type="GO" id="GO:0005886">
    <property type="term" value="C:plasma membrane"/>
    <property type="evidence" value="ECO:0007669"/>
    <property type="project" value="UniProtKB-SubCell"/>
</dbReference>
<dbReference type="Pfam" id="PF18020">
    <property type="entry name" value="TIG_2"/>
    <property type="match status" value="1"/>
</dbReference>
<dbReference type="InterPro" id="IPR013548">
    <property type="entry name" value="Plexin_cytoplasmic_RasGAP_dom"/>
</dbReference>
<dbReference type="InterPro" id="IPR036352">
    <property type="entry name" value="Semap_dom_sf"/>
</dbReference>
<organism evidence="21 22">
    <name type="scientific">Esox lucius</name>
    <name type="common">Northern pike</name>
    <dbReference type="NCBI Taxonomy" id="8010"/>
    <lineage>
        <taxon>Eukaryota</taxon>
        <taxon>Metazoa</taxon>
        <taxon>Chordata</taxon>
        <taxon>Craniata</taxon>
        <taxon>Vertebrata</taxon>
        <taxon>Euteleostomi</taxon>
        <taxon>Actinopterygii</taxon>
        <taxon>Neopterygii</taxon>
        <taxon>Teleostei</taxon>
        <taxon>Protacanthopterygii</taxon>
        <taxon>Esociformes</taxon>
        <taxon>Esocidae</taxon>
        <taxon>Esox</taxon>
    </lineage>
</organism>
<evidence type="ECO:0000256" key="1">
    <source>
        <dbReference type="ARBA" id="ARBA00004251"/>
    </source>
</evidence>
<dbReference type="InterPro" id="IPR002909">
    <property type="entry name" value="IPT_dom"/>
</dbReference>
<dbReference type="InterPro" id="IPR031148">
    <property type="entry name" value="Plexin"/>
</dbReference>
<dbReference type="FunFam" id="2.60.40.10:FF:000131">
    <property type="entry name" value="Plexin A2"/>
    <property type="match status" value="1"/>
</dbReference>
<dbReference type="CDD" id="cd12790">
    <property type="entry name" value="RasGAP_plexin_A"/>
    <property type="match status" value="1"/>
</dbReference>
<evidence type="ECO:0000256" key="14">
    <source>
        <dbReference type="ARBA" id="ARBA00056694"/>
    </source>
</evidence>
<dbReference type="InterPro" id="IPR041362">
    <property type="entry name" value="TIG2_plexin"/>
</dbReference>
<evidence type="ECO:0000313" key="21">
    <source>
        <dbReference type="Ensembl" id="ENSELUP00000064222.2"/>
    </source>
</evidence>
<dbReference type="PANTHER" id="PTHR22625:SF37">
    <property type="entry name" value="PLEXIN-A2"/>
    <property type="match status" value="1"/>
</dbReference>
<dbReference type="SMART" id="SM00423">
    <property type="entry name" value="PSI"/>
    <property type="match status" value="3"/>
</dbReference>
<evidence type="ECO:0000256" key="2">
    <source>
        <dbReference type="ARBA" id="ARBA00010297"/>
    </source>
</evidence>
<dbReference type="SUPFAM" id="SSF101912">
    <property type="entry name" value="Sema domain"/>
    <property type="match status" value="1"/>
</dbReference>
<evidence type="ECO:0000259" key="20">
    <source>
        <dbReference type="PROSITE" id="PS51004"/>
    </source>
</evidence>
<dbReference type="Gene3D" id="2.130.10.10">
    <property type="entry name" value="YVTN repeat-like/Quinoprotein amine dehydrogenase"/>
    <property type="match status" value="1"/>
</dbReference>
<feature type="chain" id="PRO_5044242114" description="Plexin-A2" evidence="19">
    <location>
        <begin position="45"/>
        <end position="1896"/>
    </location>
</feature>
<keyword evidence="22" id="KW-1185">Reference proteome</keyword>
<dbReference type="Pfam" id="PF17960">
    <property type="entry name" value="TIG_plexin"/>
    <property type="match status" value="1"/>
</dbReference>
<dbReference type="InterPro" id="IPR016201">
    <property type="entry name" value="PSI"/>
</dbReference>